<dbReference type="EMBL" id="UINC01137255">
    <property type="protein sequence ID" value="SVD22489.1"/>
    <property type="molecule type" value="Genomic_DNA"/>
</dbReference>
<dbReference type="AlphaFoldDB" id="A0A382TK52"/>
<gene>
    <name evidence="1" type="ORF">METZ01_LOCUS375343</name>
</gene>
<feature type="non-terminal residue" evidence="1">
    <location>
        <position position="1"/>
    </location>
</feature>
<name>A0A382TK52_9ZZZZ</name>
<protein>
    <submittedName>
        <fullName evidence="1">Uncharacterized protein</fullName>
    </submittedName>
</protein>
<evidence type="ECO:0000313" key="1">
    <source>
        <dbReference type="EMBL" id="SVD22489.1"/>
    </source>
</evidence>
<dbReference type="InterPro" id="IPR009010">
    <property type="entry name" value="Asp_de-COase-like_dom_sf"/>
</dbReference>
<reference evidence="1" key="1">
    <citation type="submission" date="2018-05" db="EMBL/GenBank/DDBJ databases">
        <authorList>
            <person name="Lanie J.A."/>
            <person name="Ng W.-L."/>
            <person name="Kazmierczak K.M."/>
            <person name="Andrzejewski T.M."/>
            <person name="Davidsen T.M."/>
            <person name="Wayne K.J."/>
            <person name="Tettelin H."/>
            <person name="Glass J.I."/>
            <person name="Rusch D."/>
            <person name="Podicherti R."/>
            <person name="Tsui H.-C.T."/>
            <person name="Winkler M.E."/>
        </authorList>
    </citation>
    <scope>NUCLEOTIDE SEQUENCE</scope>
</reference>
<sequence length="62" mass="6751">IKSSTKTILAKARRSDKIRKGTVAITSLFGEVITELEASTAPDPMSRVDALRIVPVKLEKVN</sequence>
<proteinExistence type="predicted"/>
<organism evidence="1">
    <name type="scientific">marine metagenome</name>
    <dbReference type="NCBI Taxonomy" id="408172"/>
    <lineage>
        <taxon>unclassified sequences</taxon>
        <taxon>metagenomes</taxon>
        <taxon>ecological metagenomes</taxon>
    </lineage>
</organism>
<dbReference type="SUPFAM" id="SSF50692">
    <property type="entry name" value="ADC-like"/>
    <property type="match status" value="1"/>
</dbReference>
<accession>A0A382TK52</accession>